<dbReference type="RefSeq" id="XP_024663174.1">
    <property type="nucleotide sequence ID" value="XM_024807406.1"/>
</dbReference>
<protein>
    <recommendedName>
        <fullName evidence="1">Defective in cullin neddylation protein</fullName>
    </recommendedName>
</protein>
<dbReference type="GO" id="GO:0031624">
    <property type="term" value="F:ubiquitin conjugating enzyme binding"/>
    <property type="evidence" value="ECO:0007669"/>
    <property type="project" value="TreeGrafter"/>
</dbReference>
<dbReference type="AlphaFoldDB" id="A0A2T0FDZ1"/>
<dbReference type="Gene3D" id="1.10.238.200">
    <property type="entry name" value="Cullin, PONY binding domain"/>
    <property type="match status" value="1"/>
</dbReference>
<dbReference type="InterPro" id="IPR042460">
    <property type="entry name" value="DCN1-like_PONY"/>
</dbReference>
<evidence type="ECO:0000313" key="3">
    <source>
        <dbReference type="EMBL" id="PRT53228.1"/>
    </source>
</evidence>
<dbReference type="Pfam" id="PF03556">
    <property type="entry name" value="Cullin_binding"/>
    <property type="match status" value="1"/>
</dbReference>
<sequence length="236" mass="27053">MAQEIAKSTGCLVEEAEQALQAENNVVRATKMIAYEIDLRRKRYVPVLSPIWSRYAPGGATTTDYDGTIELVRDLGVELDDEVVLALAYELQAPQLGVFAKLPYIDGWARWSCSDLPAMIKATSVMKHKIKENRAYFGRVYRYVFPYIVSEGQRMLPIDQAVAYWTLLLVPRYAIAERWIAFMTEKNYSVSRDTWNMALVFFEYAQNDPTLAEYDENLAWPAIIDDFVDSVRDHPS</sequence>
<dbReference type="EMBL" id="NDIQ01000001">
    <property type="protein sequence ID" value="PRT53228.1"/>
    <property type="molecule type" value="Genomic_DNA"/>
</dbReference>
<dbReference type="GO" id="GO:0000151">
    <property type="term" value="C:ubiquitin ligase complex"/>
    <property type="evidence" value="ECO:0007669"/>
    <property type="project" value="TreeGrafter"/>
</dbReference>
<dbReference type="Gene3D" id="1.10.238.10">
    <property type="entry name" value="EF-hand"/>
    <property type="match status" value="1"/>
</dbReference>
<reference evidence="3 4" key="1">
    <citation type="submission" date="2017-04" db="EMBL/GenBank/DDBJ databases">
        <title>Genome sequencing of [Candida] sorbophila.</title>
        <authorList>
            <person name="Ahn J.O."/>
        </authorList>
    </citation>
    <scope>NUCLEOTIDE SEQUENCE [LARGE SCALE GENOMIC DNA]</scope>
    <source>
        <strain evidence="3 4">DS02</strain>
    </source>
</reference>
<keyword evidence="4" id="KW-1185">Reference proteome</keyword>
<comment type="caution">
    <text evidence="3">The sequence shown here is derived from an EMBL/GenBank/DDBJ whole genome shotgun (WGS) entry which is preliminary data.</text>
</comment>
<dbReference type="InterPro" id="IPR005176">
    <property type="entry name" value="PONY_dom"/>
</dbReference>
<organism evidence="3 4">
    <name type="scientific">Wickerhamiella sorbophila</name>
    <dbReference type="NCBI Taxonomy" id="45607"/>
    <lineage>
        <taxon>Eukaryota</taxon>
        <taxon>Fungi</taxon>
        <taxon>Dikarya</taxon>
        <taxon>Ascomycota</taxon>
        <taxon>Saccharomycotina</taxon>
        <taxon>Dipodascomycetes</taxon>
        <taxon>Dipodascales</taxon>
        <taxon>Trichomonascaceae</taxon>
        <taxon>Wickerhamiella</taxon>
    </lineage>
</organism>
<evidence type="ECO:0000313" key="4">
    <source>
        <dbReference type="Proteomes" id="UP000238350"/>
    </source>
</evidence>
<dbReference type="Proteomes" id="UP000238350">
    <property type="component" value="Unassembled WGS sequence"/>
</dbReference>
<dbReference type="InterPro" id="IPR014764">
    <property type="entry name" value="DCN-prot"/>
</dbReference>
<dbReference type="OrthoDB" id="27198at2759"/>
<evidence type="ECO:0000259" key="2">
    <source>
        <dbReference type="PROSITE" id="PS51229"/>
    </source>
</evidence>
<dbReference type="GO" id="GO:0032182">
    <property type="term" value="F:ubiquitin-like protein binding"/>
    <property type="evidence" value="ECO:0007669"/>
    <property type="project" value="TreeGrafter"/>
</dbReference>
<feature type="domain" description="DCUN1" evidence="2">
    <location>
        <begin position="43"/>
        <end position="232"/>
    </location>
</feature>
<dbReference type="GO" id="GO:0097602">
    <property type="term" value="F:cullin family protein binding"/>
    <property type="evidence" value="ECO:0007669"/>
    <property type="project" value="TreeGrafter"/>
</dbReference>
<name>A0A2T0FDZ1_9ASCO</name>
<evidence type="ECO:0000256" key="1">
    <source>
        <dbReference type="RuleBase" id="RU410713"/>
    </source>
</evidence>
<proteinExistence type="predicted"/>
<dbReference type="PANTHER" id="PTHR12281:SF31">
    <property type="entry name" value="DCN1-LIKE PROTEIN 3"/>
    <property type="match status" value="1"/>
</dbReference>
<accession>A0A2T0FDZ1</accession>
<dbReference type="GO" id="GO:0045116">
    <property type="term" value="P:protein neddylation"/>
    <property type="evidence" value="ECO:0007669"/>
    <property type="project" value="TreeGrafter"/>
</dbReference>
<comment type="function">
    <text evidence="1">Neddylation of cullins play an essential role in the regulation of SCF-type complexes activity.</text>
</comment>
<dbReference type="GeneID" id="36514597"/>
<dbReference type="PROSITE" id="PS51229">
    <property type="entry name" value="DCUN1"/>
    <property type="match status" value="1"/>
</dbReference>
<dbReference type="STRING" id="45607.A0A2T0FDZ1"/>
<dbReference type="PANTHER" id="PTHR12281">
    <property type="entry name" value="RP42 RELATED"/>
    <property type="match status" value="1"/>
</dbReference>
<gene>
    <name evidence="3" type="ORF">B9G98_00848</name>
</gene>